<keyword evidence="4 7" id="KW-0732">Signal</keyword>
<evidence type="ECO:0000259" key="8">
    <source>
        <dbReference type="SMART" id="SM00078"/>
    </source>
</evidence>
<dbReference type="InterPro" id="IPR016179">
    <property type="entry name" value="Insulin-like"/>
</dbReference>
<reference evidence="9" key="1">
    <citation type="journal article" date="2016" name="Insect Biochem. Mol. Biol.">
        <title>Multifaceted biological insights from a draft genome sequence of the tobacco hornworm moth, Manduca sexta.</title>
        <authorList>
            <person name="Kanost M.R."/>
            <person name="Arrese E.L."/>
            <person name="Cao X."/>
            <person name="Chen Y.R."/>
            <person name="Chellapilla S."/>
            <person name="Goldsmith M.R."/>
            <person name="Grosse-Wilde E."/>
            <person name="Heckel D.G."/>
            <person name="Herndon N."/>
            <person name="Jiang H."/>
            <person name="Papanicolaou A."/>
            <person name="Qu J."/>
            <person name="Soulages J.L."/>
            <person name="Vogel H."/>
            <person name="Walters J."/>
            <person name="Waterhouse R.M."/>
            <person name="Ahn S.J."/>
            <person name="Almeida F.C."/>
            <person name="An C."/>
            <person name="Aqrawi P."/>
            <person name="Bretschneider A."/>
            <person name="Bryant W.B."/>
            <person name="Bucks S."/>
            <person name="Chao H."/>
            <person name="Chevignon G."/>
            <person name="Christen J.M."/>
            <person name="Clarke D.F."/>
            <person name="Dittmer N.T."/>
            <person name="Ferguson L.C.F."/>
            <person name="Garavelou S."/>
            <person name="Gordon K.H.J."/>
            <person name="Gunaratna R.T."/>
            <person name="Han Y."/>
            <person name="Hauser F."/>
            <person name="He Y."/>
            <person name="Heidel-Fischer H."/>
            <person name="Hirsh A."/>
            <person name="Hu Y."/>
            <person name="Jiang H."/>
            <person name="Kalra D."/>
            <person name="Klinner C."/>
            <person name="Konig C."/>
            <person name="Kovar C."/>
            <person name="Kroll A.R."/>
            <person name="Kuwar S.S."/>
            <person name="Lee S.L."/>
            <person name="Lehman R."/>
            <person name="Li K."/>
            <person name="Li Z."/>
            <person name="Liang H."/>
            <person name="Lovelace S."/>
            <person name="Lu Z."/>
            <person name="Mansfield J.H."/>
            <person name="McCulloch K.J."/>
            <person name="Mathew T."/>
            <person name="Morton B."/>
            <person name="Muzny D.M."/>
            <person name="Neunemann D."/>
            <person name="Ongeri F."/>
            <person name="Pauchet Y."/>
            <person name="Pu L.L."/>
            <person name="Pyrousis I."/>
            <person name="Rao X.J."/>
            <person name="Redding A."/>
            <person name="Roesel C."/>
            <person name="Sanchez-Gracia A."/>
            <person name="Schaack S."/>
            <person name="Shukla A."/>
            <person name="Tetreau G."/>
            <person name="Wang Y."/>
            <person name="Xiong G.H."/>
            <person name="Traut W."/>
            <person name="Walsh T.K."/>
            <person name="Worley K.C."/>
            <person name="Wu D."/>
            <person name="Wu W."/>
            <person name="Wu Y.Q."/>
            <person name="Zhang X."/>
            <person name="Zou Z."/>
            <person name="Zucker H."/>
            <person name="Briscoe A.D."/>
            <person name="Burmester T."/>
            <person name="Clem R.J."/>
            <person name="Feyereisen R."/>
            <person name="Grimmelikhuijzen C.J.P."/>
            <person name="Hamodrakas S.J."/>
            <person name="Hansson B.S."/>
            <person name="Huguet E."/>
            <person name="Jermiin L.S."/>
            <person name="Lan Q."/>
            <person name="Lehman H.K."/>
            <person name="Lorenzen M."/>
            <person name="Merzendorfer H."/>
            <person name="Michalopoulos I."/>
            <person name="Morton D.B."/>
            <person name="Muthukrishnan S."/>
            <person name="Oakeshott J.G."/>
            <person name="Palmer W."/>
            <person name="Park Y."/>
            <person name="Passarelli A.L."/>
            <person name="Rozas J."/>
            <person name="Schwartz L.M."/>
            <person name="Smith W."/>
            <person name="Southgate A."/>
            <person name="Vilcinskas A."/>
            <person name="Vogt R."/>
            <person name="Wang P."/>
            <person name="Werren J."/>
            <person name="Yu X.Q."/>
            <person name="Zhou J.J."/>
            <person name="Brown S.J."/>
            <person name="Scherer S.E."/>
            <person name="Richards S."/>
            <person name="Blissard G.W."/>
        </authorList>
    </citation>
    <scope>NUCLEOTIDE SEQUENCE</scope>
</reference>
<dbReference type="AlphaFoldDB" id="A0A921ZFZ5"/>
<evidence type="ECO:0000256" key="6">
    <source>
        <dbReference type="RuleBase" id="RU000406"/>
    </source>
</evidence>
<keyword evidence="10" id="KW-1185">Reference proteome</keyword>
<evidence type="ECO:0000256" key="5">
    <source>
        <dbReference type="ARBA" id="ARBA00023157"/>
    </source>
</evidence>
<dbReference type="EMBL" id="JH668526">
    <property type="protein sequence ID" value="KAG6456850.1"/>
    <property type="molecule type" value="Genomic_DNA"/>
</dbReference>
<evidence type="ECO:0000256" key="7">
    <source>
        <dbReference type="SAM" id="SignalP"/>
    </source>
</evidence>
<proteinExistence type="inferred from homology"/>
<dbReference type="PROSITE" id="PS00262">
    <property type="entry name" value="INSULIN"/>
    <property type="match status" value="1"/>
</dbReference>
<dbReference type="SUPFAM" id="SSF56994">
    <property type="entry name" value="Insulin-like"/>
    <property type="match status" value="1"/>
</dbReference>
<evidence type="ECO:0000256" key="1">
    <source>
        <dbReference type="ARBA" id="ARBA00009034"/>
    </source>
</evidence>
<keyword evidence="6" id="KW-0964">Secreted</keyword>
<reference evidence="9" key="2">
    <citation type="submission" date="2020-12" db="EMBL/GenBank/DDBJ databases">
        <authorList>
            <person name="Kanost M."/>
        </authorList>
    </citation>
    <scope>NUCLEOTIDE SEQUENCE</scope>
</reference>
<sequence length="111" mass="12090">MKLAMVLCYLFTLYSLTSAHGDQEEFQVMVRVCGRHLARTLEDLCPRVAYEDAVKRSGPGGAAAYGTRGWPLAALGTARGTAREVARGKRWGIADECCNNACTLDVLLSYC</sequence>
<dbReference type="PANTHER" id="PTHR13647">
    <property type="entry name" value="INSULIN-LIKE PEPTIDE 2-RELATED"/>
    <property type="match status" value="1"/>
</dbReference>
<evidence type="ECO:0000256" key="3">
    <source>
        <dbReference type="ARBA" id="ARBA00022685"/>
    </source>
</evidence>
<dbReference type="PANTHER" id="PTHR13647:SF4">
    <property type="entry name" value="INSULIN-LIKE PEPTIDE 1-RELATED"/>
    <property type="match status" value="1"/>
</dbReference>
<dbReference type="CDD" id="cd04366">
    <property type="entry name" value="IlGF_insulin_bombyxin_like"/>
    <property type="match status" value="1"/>
</dbReference>
<organism evidence="9 10">
    <name type="scientific">Manduca sexta</name>
    <name type="common">Tobacco hawkmoth</name>
    <name type="synonym">Tobacco hornworm</name>
    <dbReference type="NCBI Taxonomy" id="7130"/>
    <lineage>
        <taxon>Eukaryota</taxon>
        <taxon>Metazoa</taxon>
        <taxon>Ecdysozoa</taxon>
        <taxon>Arthropoda</taxon>
        <taxon>Hexapoda</taxon>
        <taxon>Insecta</taxon>
        <taxon>Pterygota</taxon>
        <taxon>Neoptera</taxon>
        <taxon>Endopterygota</taxon>
        <taxon>Lepidoptera</taxon>
        <taxon>Glossata</taxon>
        <taxon>Ditrysia</taxon>
        <taxon>Bombycoidea</taxon>
        <taxon>Sphingidae</taxon>
        <taxon>Sphinginae</taxon>
        <taxon>Sphingini</taxon>
        <taxon>Manduca</taxon>
    </lineage>
</organism>
<evidence type="ECO:0000256" key="2">
    <source>
        <dbReference type="ARBA" id="ARBA00011207"/>
    </source>
</evidence>
<dbReference type="InterPro" id="IPR022353">
    <property type="entry name" value="Insulin_CS"/>
</dbReference>
<name>A0A921ZFZ5_MANSE</name>
<dbReference type="EMBL" id="JH668526">
    <property type="protein sequence ID" value="KAG6456851.1"/>
    <property type="molecule type" value="Genomic_DNA"/>
</dbReference>
<dbReference type="PRINTS" id="PR00276">
    <property type="entry name" value="INSULINFAMLY"/>
</dbReference>
<feature type="signal peptide" evidence="7">
    <location>
        <begin position="1"/>
        <end position="19"/>
    </location>
</feature>
<dbReference type="InterPro" id="IPR022352">
    <property type="entry name" value="Ins/IGF/rlx"/>
</dbReference>
<dbReference type="Pfam" id="PF00049">
    <property type="entry name" value="Insulin"/>
    <property type="match status" value="1"/>
</dbReference>
<dbReference type="Gene3D" id="1.10.100.10">
    <property type="entry name" value="Insulin-like"/>
    <property type="match status" value="1"/>
</dbReference>
<evidence type="ECO:0000313" key="9">
    <source>
        <dbReference type="EMBL" id="KAG6456850.1"/>
    </source>
</evidence>
<feature type="domain" description="Insulin-like" evidence="8">
    <location>
        <begin position="30"/>
        <end position="111"/>
    </location>
</feature>
<dbReference type="GO" id="GO:0005576">
    <property type="term" value="C:extracellular region"/>
    <property type="evidence" value="ECO:0007669"/>
    <property type="project" value="UniProtKB-SubCell"/>
</dbReference>
<comment type="subunit">
    <text evidence="2">Heterodimer of a B chain and an A chain linked by two disulfide bonds.</text>
</comment>
<keyword evidence="3" id="KW-0165">Cleavage on pair of basic residues</keyword>
<comment type="caution">
    <text evidence="9">The sequence shown here is derived from an EMBL/GenBank/DDBJ whole genome shotgun (WGS) entry which is preliminary data.</text>
</comment>
<comment type="subcellular location">
    <subcellularLocation>
        <location evidence="6">Secreted</location>
    </subcellularLocation>
</comment>
<protein>
    <recommendedName>
        <fullName evidence="8">Insulin-like domain-containing protein</fullName>
    </recommendedName>
</protein>
<feature type="chain" id="PRO_5038324504" description="Insulin-like domain-containing protein" evidence="7">
    <location>
        <begin position="20"/>
        <end position="111"/>
    </location>
</feature>
<accession>A0A921ZFZ5</accession>
<gene>
    <name evidence="9" type="ORF">O3G_MSEX009982</name>
</gene>
<comment type="similarity">
    <text evidence="1 6">Belongs to the insulin family.</text>
</comment>
<evidence type="ECO:0000313" key="10">
    <source>
        <dbReference type="Proteomes" id="UP000791440"/>
    </source>
</evidence>
<dbReference type="InterPro" id="IPR036438">
    <property type="entry name" value="Insulin-like_sf"/>
</dbReference>
<evidence type="ECO:0000256" key="4">
    <source>
        <dbReference type="ARBA" id="ARBA00022729"/>
    </source>
</evidence>
<dbReference type="Proteomes" id="UP000791440">
    <property type="component" value="Unassembled WGS sequence"/>
</dbReference>
<dbReference type="GO" id="GO:0005179">
    <property type="term" value="F:hormone activity"/>
    <property type="evidence" value="ECO:0007669"/>
    <property type="project" value="InterPro"/>
</dbReference>
<dbReference type="SMART" id="SM00078">
    <property type="entry name" value="IlGF"/>
    <property type="match status" value="1"/>
</dbReference>
<keyword evidence="5" id="KW-1015">Disulfide bond</keyword>